<dbReference type="RefSeq" id="XP_025859434.1">
    <property type="nucleotide sequence ID" value="XM_026003649.1"/>
</dbReference>
<evidence type="ECO:0000256" key="1">
    <source>
        <dbReference type="ARBA" id="ARBA00004286"/>
    </source>
</evidence>
<keyword evidence="6 13" id="KW-0862">Zinc</keyword>
<dbReference type="Pfam" id="PF12851">
    <property type="entry name" value="Tet_JBP"/>
    <property type="match status" value="1"/>
</dbReference>
<feature type="region of interest" description="Disordered" evidence="14">
    <location>
        <begin position="192"/>
        <end position="230"/>
    </location>
</feature>
<dbReference type="GO" id="GO:0044029">
    <property type="term" value="P:positive regulation of gene expression via chromosomal CpG island demethylation"/>
    <property type="evidence" value="ECO:0007669"/>
    <property type="project" value="Ensembl"/>
</dbReference>
<feature type="region of interest" description="Disordered" evidence="14">
    <location>
        <begin position="1923"/>
        <end position="1988"/>
    </location>
</feature>
<feature type="compositionally biased region" description="Low complexity" evidence="14">
    <location>
        <begin position="903"/>
        <end position="913"/>
    </location>
</feature>
<feature type="compositionally biased region" description="Basic and acidic residues" evidence="14">
    <location>
        <begin position="851"/>
        <end position="871"/>
    </location>
</feature>
<evidence type="ECO:0000256" key="4">
    <source>
        <dbReference type="ARBA" id="ARBA00022723"/>
    </source>
</evidence>
<keyword evidence="5 12" id="KW-0863">Zinc-finger</keyword>
<evidence type="ECO:0000259" key="15">
    <source>
        <dbReference type="PROSITE" id="PS51058"/>
    </source>
</evidence>
<feature type="domain" description="CXXC-type" evidence="15">
    <location>
        <begin position="582"/>
        <end position="623"/>
    </location>
</feature>
<dbReference type="GO" id="GO:0005506">
    <property type="term" value="F:iron ion binding"/>
    <property type="evidence" value="ECO:0007669"/>
    <property type="project" value="Ensembl"/>
</dbReference>
<feature type="region of interest" description="Disordered" evidence="14">
    <location>
        <begin position="2079"/>
        <end position="2099"/>
    </location>
</feature>
<feature type="compositionally biased region" description="Basic and acidic residues" evidence="14">
    <location>
        <begin position="914"/>
        <end position="925"/>
    </location>
</feature>
<evidence type="ECO:0000256" key="6">
    <source>
        <dbReference type="ARBA" id="ARBA00022833"/>
    </source>
</evidence>
<dbReference type="GO" id="GO:0008270">
    <property type="term" value="F:zinc ion binding"/>
    <property type="evidence" value="ECO:0007669"/>
    <property type="project" value="UniProtKB-UniRule"/>
</dbReference>
<feature type="compositionally biased region" description="Polar residues" evidence="14">
    <location>
        <begin position="1119"/>
        <end position="1139"/>
    </location>
</feature>
<evidence type="ECO:0000313" key="16">
    <source>
        <dbReference type="Proteomes" id="UP001652641"/>
    </source>
</evidence>
<keyword evidence="3" id="KW-0158">Chromosome</keyword>
<evidence type="ECO:0000313" key="17">
    <source>
        <dbReference type="RefSeq" id="XP_025859434.1"/>
    </source>
</evidence>
<dbReference type="Proteomes" id="UP001652641">
    <property type="component" value="Chromosome 4"/>
</dbReference>
<evidence type="ECO:0000256" key="2">
    <source>
        <dbReference type="ARBA" id="ARBA00007502"/>
    </source>
</evidence>
<evidence type="ECO:0000256" key="3">
    <source>
        <dbReference type="ARBA" id="ARBA00022454"/>
    </source>
</evidence>
<dbReference type="STRING" id="9627.ENSVVUP00000027656"/>
<feature type="compositionally biased region" description="Polar residues" evidence="14">
    <location>
        <begin position="1928"/>
        <end position="1959"/>
    </location>
</feature>
<feature type="compositionally biased region" description="Basic residues" evidence="14">
    <location>
        <begin position="1146"/>
        <end position="1163"/>
    </location>
</feature>
<keyword evidence="16" id="KW-1185">Reference proteome</keyword>
<keyword evidence="9 13" id="KW-0408">Iron</keyword>
<dbReference type="InterPro" id="IPR002857">
    <property type="entry name" value="Znf_CXXC"/>
</dbReference>
<evidence type="ECO:0000256" key="7">
    <source>
        <dbReference type="ARBA" id="ARBA00022964"/>
    </source>
</evidence>
<evidence type="ECO:0000313" key="19">
    <source>
        <dbReference type="RefSeq" id="XP_072612291.1"/>
    </source>
</evidence>
<comment type="subcellular location">
    <subcellularLocation>
        <location evidence="1">Chromosome</location>
    </subcellularLocation>
</comment>
<feature type="region of interest" description="Disordered" evidence="14">
    <location>
        <begin position="1119"/>
        <end position="1163"/>
    </location>
</feature>
<feature type="compositionally biased region" description="Basic residues" evidence="14">
    <location>
        <begin position="1"/>
        <end position="12"/>
    </location>
</feature>
<feature type="compositionally biased region" description="Basic and acidic residues" evidence="14">
    <location>
        <begin position="2079"/>
        <end position="2090"/>
    </location>
</feature>
<dbReference type="GO" id="GO:0005634">
    <property type="term" value="C:nucleus"/>
    <property type="evidence" value="ECO:0007669"/>
    <property type="project" value="UniProtKB-UniRule"/>
</dbReference>
<feature type="region of interest" description="Disordered" evidence="14">
    <location>
        <begin position="901"/>
        <end position="925"/>
    </location>
</feature>
<dbReference type="PANTHER" id="PTHR23358">
    <property type="entry name" value="METHYLCYTOSINE DIOXYGENASE TET"/>
    <property type="match status" value="1"/>
</dbReference>
<comment type="catalytic activity">
    <reaction evidence="11 13">
        <text>a 5-hydroxymethyl-2'-deoxycytidine in DNA + 2-oxoglutarate + O2 = a 5-formyl-2'-deoxycytidine in DNA + succinate + CO2 + H2O</text>
        <dbReference type="Rhea" id="RHEA:53828"/>
        <dbReference type="Rhea" id="RHEA-COMP:13315"/>
        <dbReference type="Rhea" id="RHEA-COMP:13656"/>
        <dbReference type="ChEBI" id="CHEBI:15377"/>
        <dbReference type="ChEBI" id="CHEBI:15379"/>
        <dbReference type="ChEBI" id="CHEBI:16526"/>
        <dbReference type="ChEBI" id="CHEBI:16810"/>
        <dbReference type="ChEBI" id="CHEBI:30031"/>
        <dbReference type="ChEBI" id="CHEBI:136731"/>
        <dbReference type="ChEBI" id="CHEBI:137731"/>
        <dbReference type="EC" id="1.14.11.80"/>
    </reaction>
</comment>
<evidence type="ECO:0000256" key="5">
    <source>
        <dbReference type="ARBA" id="ARBA00022771"/>
    </source>
</evidence>
<dbReference type="InterPro" id="IPR046942">
    <property type="entry name" value="TET_oxygenase"/>
</dbReference>
<dbReference type="GO" id="GO:0141166">
    <property type="term" value="P:chromosomal 5-methylcytosine DNA demethylation pathway"/>
    <property type="evidence" value="ECO:0007669"/>
    <property type="project" value="UniProtKB-UniRule"/>
</dbReference>
<accession>A0A3Q7SFD0</accession>
<evidence type="ECO:0000256" key="12">
    <source>
        <dbReference type="PROSITE-ProRule" id="PRU00509"/>
    </source>
</evidence>
<feature type="compositionally biased region" description="Acidic residues" evidence="14">
    <location>
        <begin position="1960"/>
        <end position="1979"/>
    </location>
</feature>
<evidence type="ECO:0000256" key="9">
    <source>
        <dbReference type="ARBA" id="ARBA00023004"/>
    </source>
</evidence>
<sequence>MSRSRHARPSRLVRREDLNRKKSTQLKKTCKAANKNVASVKTVSPGKLKQLIHERDVKKKIEPKPPMPVRSLLTRAGAARMNLDRTEVLFQNPESLTCNGFTMALRSTSLSRRLSQPPVIIAKPKKVSPPKNLEKQRECDYNVVTDMGVKHAENDSVPTQVPLITPEIENLIGVQNASLIKDESQEIAQSWSQRVDDSKINISTHSGPEGESLSGSSEGTRGGEGLFSKETLNDISDSPRMFAQDTLCAPLLQRAALKVTYEGNSSIQLEDLGSRVESLKLSDSYPDPIKSERDCYPTSSFNKIIPELDLRNCLSIDGSIYPTSLIKLLLASSEQETLGAKPDHREILKATTNQQEIPDTTPVIGQAFSAVPHRWEIPGANIIHGEALDETLDPPEMPGAVSVQGEVFGAILDQQILGMGGGTASDPPMFLPPPLNPIATYNVPPEWPEPQSTVSYGLEVQGAVQILPLGSGHTPQPPSNSEISSVPPIMTISNIENEKQVHISFLPANIQGITLAPERGLLLHASQGITQLSQAGPSTLEGESSQVSMTSAVDINTKVVSRPVSLGSTPSSSFTTLLPTLEKKKRKRCGVCEPCQQKTNCGECTYCKNRKNSHQICKKRKCEELKKKPSVIVPLEVIKENKRPQREKKPKVLKADFDNKSVNGLKSESMEYRRSYGGEQRLELNPPPLENVTKNEESMTGIEVEKWTQNKKSHLTDHVKGEFKAIVTEAEKFKNSEDDKKKVLLTDLIEPQKLFAQTIRNGIKNVHYLPTETNVSFKKFNIEEFGKAFENNSYKFLKDTANHNAMSSIATSASCDHLKGKNNVSVFQKPGFNCKSFPDPTTFNLNSHTSTHNESDQPKSLDNIPSKDPKDGSPVQPSLLSLMKDRRLTLEQVVAIEALTQLSEAPSENSSPSKSEKDEETEHRTASLLNSCKAILYSVRKDLQDPNLQGEPESLHHYPSLEKPTSCNTVVFNGQNISKSHHNSAANQAPTKSQECPKATNSITLFIPNSNSSKIDTNKNVAQSGITLESSKNLHQLPPAGDKLGYCNQSLASSKKIDLKDDPSCLNTIHSKIEEDVATQLTQLASIIKFNYIKQEDKKVESTPTSLVAYNVQQKCSQEKATIQQKPPSSVQNNHSSLLTKQKNTTQKKTRATPSRDRRKKKPVVISCRENDQKKQEQLSYEYSKLHDIWIASKFQRFGQFGPHDFPILLGKIPPLTKVWKPLTQTSSVLEHKKLFPPLTQIKFERYYPELAQERNMKVEPLDSLPICQLKTESNEQAFTEKVYSSQVQPTGNVNQKAHPLLQTSSPTNQCANVMTGDDQTQFQRDVQDQLMHQRLPTLPGISHETPLPDPAHILRNVNVVCSGGITVVSTKNEEDVCSSSVGASEFSPVDSAQKSFNDYAMNFFTNPTKNLVSTTKDSDLPTCNCLDRVIQKDKGPYYTHLGAGPSVAAVREIMENRYGQKGNAIRIEIVVYTGKEGKSSHGCPIAKWVLRRGSDEEKVLCLVRQRTGHHCPTAVMVVLIMVWDGIPLPMADRLYTELTENLKSYNGHPTDRRCTLNENRTCTCQGIDPETCGASFSFGCSWSMYFNGCKFGRSPSPRRFRIDPSSPLHEKNLEDNLQSLATRLAPIYKQYAPVAYQNQVEYEHVARECRLGSKEGRPFSGVTACLDFCAHPHRDIHNMNNGSTVVCTLTREDNRSLGVIPQDEQLHVLPLYKLSDTDEFGSREGMEAKIKSGAIEVLTPRRKKRKRFTQPVPRSGKKRAAMMTEVLAHKIRAVEKKFVPRVKRKNNSTTNNSKTSSLPLLGNKTEALQLEIKSETEPHFIFKGSDNTKTYSLTPSIPHTLKEANISPGFSWSPKTTSATTAPFKNDVSVSYGFSERSSNPHCTMPSARHSGANAAAGECTGIAQPDEVVALSTLSTPVTESLVYSEPSTGPSEQLPSNHPNQQAPFTTSPHDLTSSLVEEDEQHSDADEPLSDDPLSDDPLSPTEEKLPHIDEYWSDSEHIFLDANIGGVAIAPAHGSVLIECARRELHATTPVEHPNRNHPTRLSLVFYQHKNLNKPQHGFELNKIKFEAKEAKNKKIKASEQKDQAANEGPDLSPEVNELNQIPSHKALTLTHDNIVTVSPYALTHVAGPYNHWV</sequence>
<keyword evidence="7 13" id="KW-0223">Dioxygenase</keyword>
<evidence type="ECO:0000256" key="14">
    <source>
        <dbReference type="SAM" id="MobiDB-lite"/>
    </source>
</evidence>
<dbReference type="GO" id="GO:0005694">
    <property type="term" value="C:chromosome"/>
    <property type="evidence" value="ECO:0007669"/>
    <property type="project" value="UniProtKB-SubCell"/>
</dbReference>
<dbReference type="EC" id="1.14.11.80" evidence="13"/>
<evidence type="ECO:0000256" key="8">
    <source>
        <dbReference type="ARBA" id="ARBA00023002"/>
    </source>
</evidence>
<evidence type="ECO:0000256" key="11">
    <source>
        <dbReference type="ARBA" id="ARBA00049431"/>
    </source>
</evidence>
<dbReference type="CTD" id="80312"/>
<dbReference type="GO" id="GO:0070579">
    <property type="term" value="F:DNA 5-methylcytosine dioxygenase activity"/>
    <property type="evidence" value="ECO:0007669"/>
    <property type="project" value="UniProtKB-UniRule"/>
</dbReference>
<keyword evidence="4 13" id="KW-0479">Metal-binding</keyword>
<feature type="compositionally biased region" description="Low complexity" evidence="14">
    <location>
        <begin position="206"/>
        <end position="219"/>
    </location>
</feature>
<name>A0A3Q7SFD0_VULVU</name>
<evidence type="ECO:0000256" key="10">
    <source>
        <dbReference type="ARBA" id="ARBA00047840"/>
    </source>
</evidence>
<comment type="cofactor">
    <cofactor evidence="13">
        <name>Fe(2+)</name>
        <dbReference type="ChEBI" id="CHEBI:29033"/>
    </cofactor>
    <text evidence="13">Binds 1 Fe(2+) ion per subunit.</text>
</comment>
<reference key="1">
    <citation type="submission" date="2019-01" db="UniProtKB">
        <authorList>
            <consortium name="RefSeq"/>
        </authorList>
    </citation>
    <scope>IDENTIFICATION</scope>
    <source>
        <tissue evidence="18 19">Cell line</tissue>
    </source>
</reference>
<evidence type="ECO:0000256" key="13">
    <source>
        <dbReference type="RuleBase" id="RU367064"/>
    </source>
</evidence>
<dbReference type="SMART" id="SM01333">
    <property type="entry name" value="Tet_JBP"/>
    <property type="match status" value="1"/>
</dbReference>
<feature type="region of interest" description="Disordered" evidence="14">
    <location>
        <begin position="1"/>
        <end position="29"/>
    </location>
</feature>
<dbReference type="CDD" id="cd18895">
    <property type="entry name" value="TET1"/>
    <property type="match status" value="1"/>
</dbReference>
<dbReference type="Pfam" id="PF02008">
    <property type="entry name" value="zf-CXXC"/>
    <property type="match status" value="1"/>
</dbReference>
<dbReference type="PANTHER" id="PTHR23358:SF2">
    <property type="entry name" value="METHYLCYTOSINE DIOXYGENASE TET1"/>
    <property type="match status" value="1"/>
</dbReference>
<keyword evidence="8 13" id="KW-0560">Oxidoreductase</keyword>
<gene>
    <name evidence="17 18 19" type="primary">TET1</name>
</gene>
<reference evidence="17" key="2">
    <citation type="submission" date="2025-04" db="UniProtKB">
        <authorList>
            <consortium name="RefSeq"/>
        </authorList>
    </citation>
    <scope>IDENTIFICATION</scope>
    <source>
        <strain evidence="17">TameXAggressive cross</strain>
        <tissue evidence="17">Blood</tissue>
    </source>
</reference>
<comment type="function">
    <text evidence="13">Dioxygenase that catalyzes the conversion of the modified genomic base 5-methylcytosine (5mC) into 5-hydroxymethylcytosine (5hmC) and plays a key role in epigenetic chromatin reprogramming during embryonic development.</text>
</comment>
<dbReference type="GO" id="GO:0034614">
    <property type="term" value="P:cellular response to reactive oxygen species"/>
    <property type="evidence" value="ECO:0007669"/>
    <property type="project" value="Ensembl"/>
</dbReference>
<comment type="catalytic activity">
    <reaction evidence="10 13">
        <text>a 5-formyl-2'-deoxycytidine in DNA + 2-oxoglutarate + O2 = a 5-carboxyl-2'-deoxycytidine in DNA + succinate + CO2 + H(+)</text>
        <dbReference type="Rhea" id="RHEA:53832"/>
        <dbReference type="Rhea" id="RHEA-COMP:13656"/>
        <dbReference type="Rhea" id="RHEA-COMP:13657"/>
        <dbReference type="ChEBI" id="CHEBI:15378"/>
        <dbReference type="ChEBI" id="CHEBI:15379"/>
        <dbReference type="ChEBI" id="CHEBI:16526"/>
        <dbReference type="ChEBI" id="CHEBI:16810"/>
        <dbReference type="ChEBI" id="CHEBI:30031"/>
        <dbReference type="ChEBI" id="CHEBI:137731"/>
        <dbReference type="ChEBI" id="CHEBI:137732"/>
        <dbReference type="EC" id="1.14.11.80"/>
    </reaction>
</comment>
<dbReference type="InterPro" id="IPR040175">
    <property type="entry name" value="TET1/2/3"/>
</dbReference>
<comment type="catalytic activity">
    <reaction evidence="13">
        <text>a 5-methyl-2'-deoxycytidine in DNA + 2-oxoglutarate + O2 = a 5-hydroxymethyl-2'-deoxycytidine in DNA + succinate + CO2</text>
        <dbReference type="Rhea" id="RHEA:52636"/>
        <dbReference type="Rhea" id="RHEA-COMP:11370"/>
        <dbReference type="Rhea" id="RHEA-COMP:13315"/>
        <dbReference type="ChEBI" id="CHEBI:15379"/>
        <dbReference type="ChEBI" id="CHEBI:16526"/>
        <dbReference type="ChEBI" id="CHEBI:16810"/>
        <dbReference type="ChEBI" id="CHEBI:30031"/>
        <dbReference type="ChEBI" id="CHEBI:85454"/>
        <dbReference type="ChEBI" id="CHEBI:136731"/>
        <dbReference type="EC" id="1.14.11.80"/>
    </reaction>
</comment>
<dbReference type="PROSITE" id="PS51058">
    <property type="entry name" value="ZF_CXXC"/>
    <property type="match status" value="1"/>
</dbReference>
<dbReference type="InterPro" id="IPR024779">
    <property type="entry name" value="2OGFeDO_JBP1/TET_oxygenase_dom"/>
</dbReference>
<evidence type="ECO:0000313" key="18">
    <source>
        <dbReference type="RefSeq" id="XP_072612290.1"/>
    </source>
</evidence>
<proteinExistence type="inferred from homology"/>
<dbReference type="GO" id="GO:0008327">
    <property type="term" value="F:methyl-CpG binding"/>
    <property type="evidence" value="ECO:0007669"/>
    <property type="project" value="Ensembl"/>
</dbReference>
<dbReference type="GeneID" id="112923783"/>
<dbReference type="RefSeq" id="XP_072612291.1">
    <property type="nucleotide sequence ID" value="XM_072756190.1"/>
</dbReference>
<organism evidence="16 17">
    <name type="scientific">Vulpes vulpes</name>
    <name type="common">Red fox</name>
    <dbReference type="NCBI Taxonomy" id="9627"/>
    <lineage>
        <taxon>Eukaryota</taxon>
        <taxon>Metazoa</taxon>
        <taxon>Chordata</taxon>
        <taxon>Craniata</taxon>
        <taxon>Vertebrata</taxon>
        <taxon>Euteleostomi</taxon>
        <taxon>Mammalia</taxon>
        <taxon>Eutheria</taxon>
        <taxon>Laurasiatheria</taxon>
        <taxon>Carnivora</taxon>
        <taxon>Caniformia</taxon>
        <taxon>Canidae</taxon>
        <taxon>Vulpes</taxon>
    </lineage>
</organism>
<dbReference type="RefSeq" id="XP_072612290.1">
    <property type="nucleotide sequence ID" value="XM_072756189.1"/>
</dbReference>
<comment type="similarity">
    <text evidence="2 13">Belongs to the TET family.</text>
</comment>
<protein>
    <recommendedName>
        <fullName evidence="13">Methylcytosine dioxygenase TET</fullName>
        <ecNumber evidence="13">1.14.11.80</ecNumber>
    </recommendedName>
</protein>
<feature type="region of interest" description="Disordered" evidence="14">
    <location>
        <begin position="845"/>
        <end position="878"/>
    </location>
</feature>
<comment type="cofactor">
    <cofactor evidence="13">
        <name>Zn(2+)</name>
        <dbReference type="ChEBI" id="CHEBI:29105"/>
    </cofactor>
    <text evidence="13">The zinc ions have a structural role.</text>
</comment>
<dbReference type="GO" id="GO:0045944">
    <property type="term" value="P:positive regulation of transcription by RNA polymerase II"/>
    <property type="evidence" value="ECO:0007669"/>
    <property type="project" value="Ensembl"/>
</dbReference>
<dbReference type="GO" id="GO:0000978">
    <property type="term" value="F:RNA polymerase II cis-regulatory region sequence-specific DNA binding"/>
    <property type="evidence" value="ECO:0007669"/>
    <property type="project" value="Ensembl"/>
</dbReference>